<sequence length="466" mass="49673">MNSASQGDKALASSDFPSAIRYFTQALVELPRAPTYYIKRSTAYSRVKPTDGGPHSQAALRDAEVALTLARERGKREIILSAQLRRGIALYQLEKYGDAGYVFGTVQDKTGAEKKDSSDKLKDAMSMAGGARSSAKNGFEQELPIWVLKVKSKLKTLAEGDEKAAVTVAEYPSGVHIPSETELKSQLEALKSGKIAAGNVQSQSVSGNQTAQESTSTTSSDKVNTTTKPSTAPASAAPSSDQVRHEWYQSSETVVVTLYVKGVPKDKVDTELKDESVSLQFPLPSGASYDFTLDPLFAPVDPASSKVSVMSTKIEIVLKKRASAQKWSALEASSTDPKLADRQTATGSTPAPGSAPAYPSSSRHGAKDWDKLASSLTAKNKDKTNPKADSAEQKDDAGDESDAASVDSDFGGGDGVDSFFKKLYANADPDTRRAMVKSYVESQGTSLSTNWSEVGQGKVETRPPSD</sequence>
<evidence type="ECO:0000313" key="6">
    <source>
        <dbReference type="Proteomes" id="UP000325780"/>
    </source>
</evidence>
<dbReference type="InterPro" id="IPR011990">
    <property type="entry name" value="TPR-like_helical_dom_sf"/>
</dbReference>
<feature type="compositionally biased region" description="Polar residues" evidence="2">
    <location>
        <begin position="199"/>
        <end position="213"/>
    </location>
</feature>
<dbReference type="Pfam" id="PF05002">
    <property type="entry name" value="SGS"/>
    <property type="match status" value="1"/>
</dbReference>
<organism evidence="5 6">
    <name type="scientific">Aspergillus avenaceus</name>
    <dbReference type="NCBI Taxonomy" id="36643"/>
    <lineage>
        <taxon>Eukaryota</taxon>
        <taxon>Fungi</taxon>
        <taxon>Dikarya</taxon>
        <taxon>Ascomycota</taxon>
        <taxon>Pezizomycotina</taxon>
        <taxon>Eurotiomycetes</taxon>
        <taxon>Eurotiomycetidae</taxon>
        <taxon>Eurotiales</taxon>
        <taxon>Aspergillaceae</taxon>
        <taxon>Aspergillus</taxon>
        <taxon>Aspergillus subgen. Circumdati</taxon>
    </lineage>
</organism>
<evidence type="ECO:0000256" key="1">
    <source>
        <dbReference type="ARBA" id="ARBA00008509"/>
    </source>
</evidence>
<dbReference type="PROSITE" id="PS51203">
    <property type="entry name" value="CS"/>
    <property type="match status" value="1"/>
</dbReference>
<dbReference type="InterPro" id="IPR007052">
    <property type="entry name" value="CS_dom"/>
</dbReference>
<feature type="compositionally biased region" description="Low complexity" evidence="2">
    <location>
        <begin position="214"/>
        <end position="240"/>
    </location>
</feature>
<dbReference type="Proteomes" id="UP000325780">
    <property type="component" value="Unassembled WGS sequence"/>
</dbReference>
<dbReference type="OrthoDB" id="1898560at2759"/>
<dbReference type="PROSITE" id="PS51048">
    <property type="entry name" value="SGS"/>
    <property type="match status" value="1"/>
</dbReference>
<protein>
    <recommendedName>
        <fullName evidence="7">SGT1 and CS domain protein</fullName>
    </recommendedName>
</protein>
<gene>
    <name evidence="5" type="ORF">BDV25DRAFT_165934</name>
</gene>
<feature type="region of interest" description="Disordered" evidence="2">
    <location>
        <begin position="327"/>
        <end position="415"/>
    </location>
</feature>
<dbReference type="Pfam" id="PF04969">
    <property type="entry name" value="CS"/>
    <property type="match status" value="1"/>
</dbReference>
<dbReference type="InterPro" id="IPR007699">
    <property type="entry name" value="SGS_dom"/>
</dbReference>
<evidence type="ECO:0000313" key="5">
    <source>
        <dbReference type="EMBL" id="KAE8144851.1"/>
    </source>
</evidence>
<dbReference type="AlphaFoldDB" id="A0A5N6TFG9"/>
<feature type="region of interest" description="Disordered" evidence="2">
    <location>
        <begin position="437"/>
        <end position="466"/>
    </location>
</feature>
<name>A0A5N6TFG9_ASPAV</name>
<dbReference type="FunFam" id="1.25.40.10:FF:000891">
    <property type="entry name" value="SGT1 and CS domain protein"/>
    <property type="match status" value="1"/>
</dbReference>
<feature type="domain" description="CS" evidence="4">
    <location>
        <begin position="240"/>
        <end position="331"/>
    </location>
</feature>
<dbReference type="GO" id="GO:0051087">
    <property type="term" value="F:protein-folding chaperone binding"/>
    <property type="evidence" value="ECO:0007669"/>
    <property type="project" value="InterPro"/>
</dbReference>
<evidence type="ECO:0000256" key="2">
    <source>
        <dbReference type="SAM" id="MobiDB-lite"/>
    </source>
</evidence>
<feature type="region of interest" description="Disordered" evidence="2">
    <location>
        <begin position="199"/>
        <end position="245"/>
    </location>
</feature>
<accession>A0A5N6TFG9</accession>
<dbReference type="PANTHER" id="PTHR45862">
    <property type="entry name" value="PROTEIN SGT1 HOMOLOG"/>
    <property type="match status" value="1"/>
</dbReference>
<dbReference type="CDD" id="cd06466">
    <property type="entry name" value="p23_CS_SGT1_like"/>
    <property type="match status" value="1"/>
</dbReference>
<evidence type="ECO:0000259" key="3">
    <source>
        <dbReference type="PROSITE" id="PS51048"/>
    </source>
</evidence>
<dbReference type="SUPFAM" id="SSF48452">
    <property type="entry name" value="TPR-like"/>
    <property type="match status" value="1"/>
</dbReference>
<dbReference type="EMBL" id="ML742425">
    <property type="protein sequence ID" value="KAE8144851.1"/>
    <property type="molecule type" value="Genomic_DNA"/>
</dbReference>
<feature type="compositionally biased region" description="Low complexity" evidence="2">
    <location>
        <begin position="344"/>
        <end position="362"/>
    </location>
</feature>
<dbReference type="InterPro" id="IPR008978">
    <property type="entry name" value="HSP20-like_chaperone"/>
</dbReference>
<dbReference type="InterPro" id="IPR044563">
    <property type="entry name" value="Sgt1-like"/>
</dbReference>
<dbReference type="Gene3D" id="1.25.40.10">
    <property type="entry name" value="Tetratricopeptide repeat domain"/>
    <property type="match status" value="1"/>
</dbReference>
<dbReference type="Gene3D" id="2.60.40.790">
    <property type="match status" value="1"/>
</dbReference>
<dbReference type="SUPFAM" id="SSF49764">
    <property type="entry name" value="HSP20-like chaperones"/>
    <property type="match status" value="1"/>
</dbReference>
<feature type="compositionally biased region" description="Basic and acidic residues" evidence="2">
    <location>
        <begin position="379"/>
        <end position="396"/>
    </location>
</feature>
<evidence type="ECO:0008006" key="7">
    <source>
        <dbReference type="Google" id="ProtNLM"/>
    </source>
</evidence>
<comment type="similarity">
    <text evidence="1">Belongs to the SGT1 family.</text>
</comment>
<feature type="domain" description="SGS" evidence="3">
    <location>
        <begin position="357"/>
        <end position="466"/>
    </location>
</feature>
<feature type="compositionally biased region" description="Polar residues" evidence="2">
    <location>
        <begin position="440"/>
        <end position="453"/>
    </location>
</feature>
<reference evidence="5 6" key="1">
    <citation type="submission" date="2019-04" db="EMBL/GenBank/DDBJ databases">
        <title>Friends and foes A comparative genomics study of 23 Aspergillus species from section Flavi.</title>
        <authorList>
            <consortium name="DOE Joint Genome Institute"/>
            <person name="Kjaerbolling I."/>
            <person name="Vesth T."/>
            <person name="Frisvad J.C."/>
            <person name="Nybo J.L."/>
            <person name="Theobald S."/>
            <person name="Kildgaard S."/>
            <person name="Isbrandt T."/>
            <person name="Kuo A."/>
            <person name="Sato A."/>
            <person name="Lyhne E.K."/>
            <person name="Kogle M.E."/>
            <person name="Wiebenga A."/>
            <person name="Kun R.S."/>
            <person name="Lubbers R.J."/>
            <person name="Makela M.R."/>
            <person name="Barry K."/>
            <person name="Chovatia M."/>
            <person name="Clum A."/>
            <person name="Daum C."/>
            <person name="Haridas S."/>
            <person name="He G."/>
            <person name="LaButti K."/>
            <person name="Lipzen A."/>
            <person name="Mondo S."/>
            <person name="Riley R."/>
            <person name="Salamov A."/>
            <person name="Simmons B.A."/>
            <person name="Magnuson J.K."/>
            <person name="Henrissat B."/>
            <person name="Mortensen U.H."/>
            <person name="Larsen T.O."/>
            <person name="Devries R.P."/>
            <person name="Grigoriev I.V."/>
            <person name="Machida M."/>
            <person name="Baker S.E."/>
            <person name="Andersen M.R."/>
        </authorList>
    </citation>
    <scope>NUCLEOTIDE SEQUENCE [LARGE SCALE GENOMIC DNA]</scope>
    <source>
        <strain evidence="5 6">IBT 18842</strain>
    </source>
</reference>
<proteinExistence type="inferred from homology"/>
<keyword evidence="6" id="KW-1185">Reference proteome</keyword>
<evidence type="ECO:0000259" key="4">
    <source>
        <dbReference type="PROSITE" id="PS51203"/>
    </source>
</evidence>